<dbReference type="GO" id="GO:0016740">
    <property type="term" value="F:transferase activity"/>
    <property type="evidence" value="ECO:0007669"/>
    <property type="project" value="UniProtKB-KW"/>
</dbReference>
<dbReference type="InterPro" id="IPR029044">
    <property type="entry name" value="Nucleotide-diphossugar_trans"/>
</dbReference>
<dbReference type="RefSeq" id="WP_129519891.1">
    <property type="nucleotide sequence ID" value="NZ_SDPN01000007.1"/>
</dbReference>
<dbReference type="EMBL" id="SDPN01000007">
    <property type="protein sequence ID" value="RXZ72071.1"/>
    <property type="molecule type" value="Genomic_DNA"/>
</dbReference>
<accession>A0A4Q2L703</accession>
<gene>
    <name evidence="1" type="ORF">ESP51_05485</name>
</gene>
<dbReference type="Proteomes" id="UP000293865">
    <property type="component" value="Unassembled WGS sequence"/>
</dbReference>
<sequence>MTMMVRDEADIIRATLEHHRAQGVDRIIVTDNGSVDGTTEILEEFASDGLVDLRFDPVHQKQQSEVVTAMARAAYTEYGADWVINADADEFWVARNPARTIRGVFENTPRAFQTFLVPVIDMTGTPALEGAGLGRLVYRDARTVDELRSLGLLAHSTPDAVHIGSPDIEVAQGNHAVSFPSRGTPARDDSLEVLHLPWRSWGQYSRKVEAAGRAYTSAGAKRPSPNHHGMLDYARMQAGMLEGFYLIRHPDAARLESGLADGTFILDDRLTSLAHSGKPDVPYDEERRNREIARVAPLARAEGLLFERSRQIEELTVRAEAAEDRIPPLEHALADALHDLHEVRSRRLVQFFDRLTNTVVEIRQKRSRPRPTDSDDVTESN</sequence>
<keyword evidence="1" id="KW-0808">Transferase</keyword>
<organism evidence="1 2">
    <name type="scientific">Agromyces albus</name>
    <dbReference type="NCBI Taxonomy" id="205332"/>
    <lineage>
        <taxon>Bacteria</taxon>
        <taxon>Bacillati</taxon>
        <taxon>Actinomycetota</taxon>
        <taxon>Actinomycetes</taxon>
        <taxon>Micrococcales</taxon>
        <taxon>Microbacteriaceae</taxon>
        <taxon>Agromyces</taxon>
    </lineage>
</organism>
<comment type="caution">
    <text evidence="1">The sequence shown here is derived from an EMBL/GenBank/DDBJ whole genome shotgun (WGS) entry which is preliminary data.</text>
</comment>
<keyword evidence="2" id="KW-1185">Reference proteome</keyword>
<dbReference type="Gene3D" id="3.90.550.10">
    <property type="entry name" value="Spore Coat Polysaccharide Biosynthesis Protein SpsA, Chain A"/>
    <property type="match status" value="1"/>
</dbReference>
<evidence type="ECO:0000313" key="1">
    <source>
        <dbReference type="EMBL" id="RXZ72071.1"/>
    </source>
</evidence>
<reference evidence="1 2" key="1">
    <citation type="submission" date="2019-01" db="EMBL/GenBank/DDBJ databases">
        <title>Agromyces.</title>
        <authorList>
            <person name="Li J."/>
        </authorList>
    </citation>
    <scope>NUCLEOTIDE SEQUENCE [LARGE SCALE GENOMIC DNA]</scope>
    <source>
        <strain evidence="1 2">DSM 15934</strain>
    </source>
</reference>
<name>A0A4Q2L703_9MICO</name>
<protein>
    <submittedName>
        <fullName evidence="1">Glycosyltransferase family 2 protein</fullName>
    </submittedName>
</protein>
<dbReference type="Pfam" id="PF13704">
    <property type="entry name" value="Glyco_tranf_2_4"/>
    <property type="match status" value="1"/>
</dbReference>
<dbReference type="AlphaFoldDB" id="A0A4Q2L703"/>
<evidence type="ECO:0000313" key="2">
    <source>
        <dbReference type="Proteomes" id="UP000293865"/>
    </source>
</evidence>
<dbReference type="OrthoDB" id="565316at2"/>
<proteinExistence type="predicted"/>
<dbReference type="SUPFAM" id="SSF53448">
    <property type="entry name" value="Nucleotide-diphospho-sugar transferases"/>
    <property type="match status" value="1"/>
</dbReference>